<feature type="transmembrane region" description="Helical" evidence="1">
    <location>
        <begin position="28"/>
        <end position="50"/>
    </location>
</feature>
<reference evidence="2" key="1">
    <citation type="submission" date="2022-04" db="EMBL/GenBank/DDBJ databases">
        <authorList>
            <person name="Ren T."/>
        </authorList>
    </citation>
    <scope>NUCLEOTIDE SEQUENCE</scope>
    <source>
        <strain evidence="2">F63249</strain>
    </source>
</reference>
<keyword evidence="1" id="KW-1133">Transmembrane helix</keyword>
<dbReference type="EMBL" id="JALPQF010000026">
    <property type="protein sequence ID" value="MCK8482259.1"/>
    <property type="molecule type" value="Genomic_DNA"/>
</dbReference>
<proteinExistence type="predicted"/>
<protein>
    <submittedName>
        <fullName evidence="2">Uncharacterized protein</fullName>
    </submittedName>
</protein>
<name>A0ABT0HDX8_9FLAO</name>
<comment type="caution">
    <text evidence="2">The sequence shown here is derived from an EMBL/GenBank/DDBJ whole genome shotgun (WGS) entry which is preliminary data.</text>
</comment>
<organism evidence="2 3">
    <name type="scientific">Psychroserpens algicola</name>
    <dbReference type="NCBI Taxonomy" id="1719034"/>
    <lineage>
        <taxon>Bacteria</taxon>
        <taxon>Pseudomonadati</taxon>
        <taxon>Bacteroidota</taxon>
        <taxon>Flavobacteriia</taxon>
        <taxon>Flavobacteriales</taxon>
        <taxon>Flavobacteriaceae</taxon>
        <taxon>Psychroserpens</taxon>
    </lineage>
</organism>
<feature type="transmembrane region" description="Helical" evidence="1">
    <location>
        <begin position="62"/>
        <end position="89"/>
    </location>
</feature>
<sequence length="96" mass="11097">MILLLIFGISLIQFLLNYLSYKKFKDKSISAFILIVILIGYYFVFPSFFLPEPNEDGINCGLPILGIILASWFFGTFAGITTHIVWLYWKPKLIRT</sequence>
<feature type="transmembrane region" description="Helical" evidence="1">
    <location>
        <begin position="6"/>
        <end position="21"/>
    </location>
</feature>
<dbReference type="RefSeq" id="WP_248413979.1">
    <property type="nucleotide sequence ID" value="NZ_JALPQF010000026.1"/>
</dbReference>
<keyword evidence="3" id="KW-1185">Reference proteome</keyword>
<gene>
    <name evidence="2" type="ORF">MUY34_16640</name>
</gene>
<evidence type="ECO:0000313" key="3">
    <source>
        <dbReference type="Proteomes" id="UP001203687"/>
    </source>
</evidence>
<evidence type="ECO:0000256" key="1">
    <source>
        <dbReference type="SAM" id="Phobius"/>
    </source>
</evidence>
<dbReference type="Proteomes" id="UP001203687">
    <property type="component" value="Unassembled WGS sequence"/>
</dbReference>
<accession>A0ABT0HDX8</accession>
<keyword evidence="1" id="KW-0812">Transmembrane</keyword>
<evidence type="ECO:0000313" key="2">
    <source>
        <dbReference type="EMBL" id="MCK8482259.1"/>
    </source>
</evidence>
<keyword evidence="1" id="KW-0472">Membrane</keyword>